<sequence length="167" mass="17976">MQAISATHARRAMARVPSMAHGSWLTAHAAHPRARPRPKVTAAAHALRHPSRLSMEEEDFRPAKPSRTLHPLGICRAACDHGWIRNLASCGIFCAASVLWTVDMQHATMPPCHVGQAGPPKGRPDGRLTRRASVVSAVCMDACYGTLPFRRTINPTLLLKPGAALAG</sequence>
<dbReference type="EMBL" id="MU003881">
    <property type="protein sequence ID" value="KAF2716328.1"/>
    <property type="molecule type" value="Genomic_DNA"/>
</dbReference>
<keyword evidence="2" id="KW-1185">Reference proteome</keyword>
<protein>
    <submittedName>
        <fullName evidence="1">Uncharacterized protein</fullName>
    </submittedName>
</protein>
<proteinExistence type="predicted"/>
<accession>A0A9P4PWQ2</accession>
<evidence type="ECO:0000313" key="1">
    <source>
        <dbReference type="EMBL" id="KAF2716328.1"/>
    </source>
</evidence>
<organism evidence="1 2">
    <name type="scientific">Polychaeton citri CBS 116435</name>
    <dbReference type="NCBI Taxonomy" id="1314669"/>
    <lineage>
        <taxon>Eukaryota</taxon>
        <taxon>Fungi</taxon>
        <taxon>Dikarya</taxon>
        <taxon>Ascomycota</taxon>
        <taxon>Pezizomycotina</taxon>
        <taxon>Dothideomycetes</taxon>
        <taxon>Dothideomycetidae</taxon>
        <taxon>Capnodiales</taxon>
        <taxon>Capnodiaceae</taxon>
        <taxon>Polychaeton</taxon>
    </lineage>
</organism>
<dbReference type="Proteomes" id="UP000799441">
    <property type="component" value="Unassembled WGS sequence"/>
</dbReference>
<name>A0A9P4PWQ2_9PEZI</name>
<dbReference type="AlphaFoldDB" id="A0A9P4PWQ2"/>
<evidence type="ECO:0000313" key="2">
    <source>
        <dbReference type="Proteomes" id="UP000799441"/>
    </source>
</evidence>
<reference evidence="1" key="1">
    <citation type="journal article" date="2020" name="Stud. Mycol.">
        <title>101 Dothideomycetes genomes: a test case for predicting lifestyles and emergence of pathogens.</title>
        <authorList>
            <person name="Haridas S."/>
            <person name="Albert R."/>
            <person name="Binder M."/>
            <person name="Bloem J."/>
            <person name="Labutti K."/>
            <person name="Salamov A."/>
            <person name="Andreopoulos B."/>
            <person name="Baker S."/>
            <person name="Barry K."/>
            <person name="Bills G."/>
            <person name="Bluhm B."/>
            <person name="Cannon C."/>
            <person name="Castanera R."/>
            <person name="Culley D."/>
            <person name="Daum C."/>
            <person name="Ezra D."/>
            <person name="Gonzalez J."/>
            <person name="Henrissat B."/>
            <person name="Kuo A."/>
            <person name="Liang C."/>
            <person name="Lipzen A."/>
            <person name="Lutzoni F."/>
            <person name="Magnuson J."/>
            <person name="Mondo S."/>
            <person name="Nolan M."/>
            <person name="Ohm R."/>
            <person name="Pangilinan J."/>
            <person name="Park H.-J."/>
            <person name="Ramirez L."/>
            <person name="Alfaro M."/>
            <person name="Sun H."/>
            <person name="Tritt A."/>
            <person name="Yoshinaga Y."/>
            <person name="Zwiers L.-H."/>
            <person name="Turgeon B."/>
            <person name="Goodwin S."/>
            <person name="Spatafora J."/>
            <person name="Crous P."/>
            <person name="Grigoriev I."/>
        </authorList>
    </citation>
    <scope>NUCLEOTIDE SEQUENCE</scope>
    <source>
        <strain evidence="1">CBS 116435</strain>
    </source>
</reference>
<comment type="caution">
    <text evidence="1">The sequence shown here is derived from an EMBL/GenBank/DDBJ whole genome shotgun (WGS) entry which is preliminary data.</text>
</comment>
<gene>
    <name evidence="1" type="ORF">K431DRAFT_20338</name>
</gene>